<dbReference type="GO" id="GO:0016020">
    <property type="term" value="C:membrane"/>
    <property type="evidence" value="ECO:0007669"/>
    <property type="project" value="InterPro"/>
</dbReference>
<sequence>MPNKRRRYGKSRVRRRRGFLLLIAVAAGLFALPFVLGAPEAVRKVVYPMRYEETIRQASRENGLEPAFVAGVIYTESRFRPEAESPQAAYGLMQMLPATAEFVQQRSGIEGDFRDPRTNIRMGTWYLGYLDGRYNGDERLMLAAYNSGEGRVDGWISEEGFDIARDIPFKETRDYVENSLEARETYEGLYGKNLSRDTGWSIPFANIYDETRGRADS</sequence>
<evidence type="ECO:0000256" key="1">
    <source>
        <dbReference type="ARBA" id="ARBA00007734"/>
    </source>
</evidence>
<dbReference type="InterPro" id="IPR000189">
    <property type="entry name" value="Transglyc_AS"/>
</dbReference>
<dbReference type="SUPFAM" id="SSF53955">
    <property type="entry name" value="Lysozyme-like"/>
    <property type="match status" value="1"/>
</dbReference>
<dbReference type="PANTHER" id="PTHR37423:SF5">
    <property type="entry name" value="SOLUBLE LYTIC MUREIN TRANSGLYCOSYLASE"/>
    <property type="match status" value="1"/>
</dbReference>
<protein>
    <submittedName>
        <fullName evidence="3">GH23</fullName>
    </submittedName>
</protein>
<dbReference type="PANTHER" id="PTHR37423">
    <property type="entry name" value="SOLUBLE LYTIC MUREIN TRANSGLYCOSYLASE-RELATED"/>
    <property type="match status" value="1"/>
</dbReference>
<organism evidence="3">
    <name type="scientific">uncultured Rubrobacteraceae bacterium</name>
    <dbReference type="NCBI Taxonomy" id="349277"/>
    <lineage>
        <taxon>Bacteria</taxon>
        <taxon>Bacillati</taxon>
        <taxon>Actinomycetota</taxon>
        <taxon>Rubrobacteria</taxon>
        <taxon>Rubrobacterales</taxon>
        <taxon>Rubrobacteraceae</taxon>
        <taxon>environmental samples</taxon>
    </lineage>
</organism>
<evidence type="ECO:0000313" key="3">
    <source>
        <dbReference type="EMBL" id="CAA9459019.1"/>
    </source>
</evidence>
<dbReference type="Pfam" id="PF01464">
    <property type="entry name" value="SLT"/>
    <property type="match status" value="1"/>
</dbReference>
<dbReference type="Gene3D" id="1.10.530.10">
    <property type="match status" value="1"/>
</dbReference>
<dbReference type="GO" id="GO:0000270">
    <property type="term" value="P:peptidoglycan metabolic process"/>
    <property type="evidence" value="ECO:0007669"/>
    <property type="project" value="InterPro"/>
</dbReference>
<proteinExistence type="inferred from homology"/>
<reference evidence="3" key="1">
    <citation type="submission" date="2020-02" db="EMBL/GenBank/DDBJ databases">
        <authorList>
            <person name="Meier V. D."/>
        </authorList>
    </citation>
    <scope>NUCLEOTIDE SEQUENCE</scope>
    <source>
        <strain evidence="3">AVDCRST_MAG02</strain>
    </source>
</reference>
<evidence type="ECO:0000259" key="2">
    <source>
        <dbReference type="Pfam" id="PF01464"/>
    </source>
</evidence>
<gene>
    <name evidence="3" type="ORF">AVDCRST_MAG02-1827</name>
</gene>
<dbReference type="EMBL" id="CADCVH010000065">
    <property type="protein sequence ID" value="CAA9459019.1"/>
    <property type="molecule type" value="Genomic_DNA"/>
</dbReference>
<dbReference type="InterPro" id="IPR008258">
    <property type="entry name" value="Transglycosylase_SLT_dom_1"/>
</dbReference>
<dbReference type="InterPro" id="IPR023346">
    <property type="entry name" value="Lysozyme-like_dom_sf"/>
</dbReference>
<name>A0A6J4QYJ4_9ACTN</name>
<feature type="domain" description="Transglycosylase SLT" evidence="2">
    <location>
        <begin position="54"/>
        <end position="160"/>
    </location>
</feature>
<comment type="similarity">
    <text evidence="1">Belongs to the transglycosylase Slt family.</text>
</comment>
<accession>A0A6J4QYJ4</accession>
<dbReference type="CDD" id="cd16896">
    <property type="entry name" value="LT_Slt70-like"/>
    <property type="match status" value="1"/>
</dbReference>
<dbReference type="AlphaFoldDB" id="A0A6J4QYJ4"/>
<dbReference type="PROSITE" id="PS00922">
    <property type="entry name" value="TRANSGLYCOSYLASE"/>
    <property type="match status" value="1"/>
</dbReference>
<dbReference type="GO" id="GO:0008933">
    <property type="term" value="F:peptidoglycan lytic transglycosylase activity"/>
    <property type="evidence" value="ECO:0007669"/>
    <property type="project" value="InterPro"/>
</dbReference>